<dbReference type="EnsemblPlants" id="AET7Gv20927500.2">
    <property type="protein sequence ID" value="AET7Gv20927500.2"/>
    <property type="gene ID" value="AET7Gv20927500"/>
</dbReference>
<reference evidence="2" key="2">
    <citation type="journal article" date="2017" name="Nat. Plants">
        <title>The Aegilops tauschii genome reveals multiple impacts of transposons.</title>
        <authorList>
            <person name="Zhao G."/>
            <person name="Zou C."/>
            <person name="Li K."/>
            <person name="Wang K."/>
            <person name="Li T."/>
            <person name="Gao L."/>
            <person name="Zhang X."/>
            <person name="Wang H."/>
            <person name="Yang Z."/>
            <person name="Liu X."/>
            <person name="Jiang W."/>
            <person name="Mao L."/>
            <person name="Kong X."/>
            <person name="Jiao Y."/>
            <person name="Jia J."/>
        </authorList>
    </citation>
    <scope>NUCLEOTIDE SEQUENCE [LARGE SCALE GENOMIC DNA]</scope>
    <source>
        <strain evidence="2">cv. AL8/78</strain>
    </source>
</reference>
<dbReference type="Proteomes" id="UP000015105">
    <property type="component" value="Chromosome 7D"/>
</dbReference>
<reference evidence="1" key="3">
    <citation type="journal article" date="2017" name="Nature">
        <title>Genome sequence of the progenitor of the wheat D genome Aegilops tauschii.</title>
        <authorList>
            <person name="Luo M.C."/>
            <person name="Gu Y.Q."/>
            <person name="Puiu D."/>
            <person name="Wang H."/>
            <person name="Twardziok S.O."/>
            <person name="Deal K.R."/>
            <person name="Huo N."/>
            <person name="Zhu T."/>
            <person name="Wang L."/>
            <person name="Wang Y."/>
            <person name="McGuire P.E."/>
            <person name="Liu S."/>
            <person name="Long H."/>
            <person name="Ramasamy R.K."/>
            <person name="Rodriguez J.C."/>
            <person name="Van S.L."/>
            <person name="Yuan L."/>
            <person name="Wang Z."/>
            <person name="Xia Z."/>
            <person name="Xiao L."/>
            <person name="Anderson O.D."/>
            <person name="Ouyang S."/>
            <person name="Liang Y."/>
            <person name="Zimin A.V."/>
            <person name="Pertea G."/>
            <person name="Qi P."/>
            <person name="Bennetzen J.L."/>
            <person name="Dai X."/>
            <person name="Dawson M.W."/>
            <person name="Muller H.G."/>
            <person name="Kugler K."/>
            <person name="Rivarola-Duarte L."/>
            <person name="Spannagl M."/>
            <person name="Mayer K.F.X."/>
            <person name="Lu F.H."/>
            <person name="Bevan M.W."/>
            <person name="Leroy P."/>
            <person name="Li P."/>
            <person name="You F.M."/>
            <person name="Sun Q."/>
            <person name="Liu Z."/>
            <person name="Lyons E."/>
            <person name="Wicker T."/>
            <person name="Salzberg S.L."/>
            <person name="Devos K.M."/>
            <person name="Dvorak J."/>
        </authorList>
    </citation>
    <scope>NUCLEOTIDE SEQUENCE [LARGE SCALE GENOMIC DNA]</scope>
    <source>
        <strain evidence="1">cv. AL8/78</strain>
    </source>
</reference>
<proteinExistence type="predicted"/>
<sequence length="89" mass="10388">MIKEFVRFTLSLQELYCSVRPRHASIFLGENILLKIADFCLSSCLEEKQSQAIASKQFGSMYERRDIDELGWIYFDLQTCLHVNISVHL</sequence>
<protein>
    <recommendedName>
        <fullName evidence="3">Protein kinase domain-containing protein</fullName>
    </recommendedName>
</protein>
<accession>A0A453SFU3</accession>
<dbReference type="Gramene" id="AET7Gv20927500.2">
    <property type="protein sequence ID" value="AET7Gv20927500.2"/>
    <property type="gene ID" value="AET7Gv20927500"/>
</dbReference>
<evidence type="ECO:0008006" key="3">
    <source>
        <dbReference type="Google" id="ProtNLM"/>
    </source>
</evidence>
<reference evidence="2" key="1">
    <citation type="journal article" date="2014" name="Science">
        <title>Ancient hybridizations among the ancestral genomes of bread wheat.</title>
        <authorList>
            <consortium name="International Wheat Genome Sequencing Consortium,"/>
            <person name="Marcussen T."/>
            <person name="Sandve S.R."/>
            <person name="Heier L."/>
            <person name="Spannagl M."/>
            <person name="Pfeifer M."/>
            <person name="Jakobsen K.S."/>
            <person name="Wulff B.B."/>
            <person name="Steuernagel B."/>
            <person name="Mayer K.F."/>
            <person name="Olsen O.A."/>
        </authorList>
    </citation>
    <scope>NUCLEOTIDE SEQUENCE [LARGE SCALE GENOMIC DNA]</scope>
    <source>
        <strain evidence="2">cv. AL8/78</strain>
    </source>
</reference>
<evidence type="ECO:0000313" key="2">
    <source>
        <dbReference type="Proteomes" id="UP000015105"/>
    </source>
</evidence>
<organism evidence="1 2">
    <name type="scientific">Aegilops tauschii subsp. strangulata</name>
    <name type="common">Goatgrass</name>
    <dbReference type="NCBI Taxonomy" id="200361"/>
    <lineage>
        <taxon>Eukaryota</taxon>
        <taxon>Viridiplantae</taxon>
        <taxon>Streptophyta</taxon>
        <taxon>Embryophyta</taxon>
        <taxon>Tracheophyta</taxon>
        <taxon>Spermatophyta</taxon>
        <taxon>Magnoliopsida</taxon>
        <taxon>Liliopsida</taxon>
        <taxon>Poales</taxon>
        <taxon>Poaceae</taxon>
        <taxon>BOP clade</taxon>
        <taxon>Pooideae</taxon>
        <taxon>Triticodae</taxon>
        <taxon>Triticeae</taxon>
        <taxon>Triticinae</taxon>
        <taxon>Aegilops</taxon>
    </lineage>
</organism>
<dbReference type="AlphaFoldDB" id="A0A453SFU3"/>
<keyword evidence="2" id="KW-1185">Reference proteome</keyword>
<reference evidence="1" key="4">
    <citation type="submission" date="2019-03" db="UniProtKB">
        <authorList>
            <consortium name="EnsemblPlants"/>
        </authorList>
    </citation>
    <scope>IDENTIFICATION</scope>
</reference>
<reference evidence="1" key="5">
    <citation type="journal article" date="2021" name="G3 (Bethesda)">
        <title>Aegilops tauschii genome assembly Aet v5.0 features greater sequence contiguity and improved annotation.</title>
        <authorList>
            <person name="Wang L."/>
            <person name="Zhu T."/>
            <person name="Rodriguez J.C."/>
            <person name="Deal K.R."/>
            <person name="Dubcovsky J."/>
            <person name="McGuire P.E."/>
            <person name="Lux T."/>
            <person name="Spannagl M."/>
            <person name="Mayer K.F.X."/>
            <person name="Baldrich P."/>
            <person name="Meyers B.C."/>
            <person name="Huo N."/>
            <person name="Gu Y.Q."/>
            <person name="Zhou H."/>
            <person name="Devos K.M."/>
            <person name="Bennetzen J.L."/>
            <person name="Unver T."/>
            <person name="Budak H."/>
            <person name="Gulick P.J."/>
            <person name="Galiba G."/>
            <person name="Kalapos B."/>
            <person name="Nelson D.R."/>
            <person name="Li P."/>
            <person name="You F.M."/>
            <person name="Luo M.C."/>
            <person name="Dvorak J."/>
        </authorList>
    </citation>
    <scope>NUCLEOTIDE SEQUENCE [LARGE SCALE GENOMIC DNA]</scope>
    <source>
        <strain evidence="1">cv. AL8/78</strain>
    </source>
</reference>
<evidence type="ECO:0000313" key="1">
    <source>
        <dbReference type="EnsemblPlants" id="AET7Gv20927500.2"/>
    </source>
</evidence>
<name>A0A453SFU3_AEGTS</name>